<gene>
    <name evidence="2" type="ORF">GO755_20615</name>
</gene>
<dbReference type="RefSeq" id="WP_157587170.1">
    <property type="nucleotide sequence ID" value="NZ_WPIN01000007.1"/>
</dbReference>
<organism evidence="2 3">
    <name type="scientific">Spirosoma arboris</name>
    <dbReference type="NCBI Taxonomy" id="2682092"/>
    <lineage>
        <taxon>Bacteria</taxon>
        <taxon>Pseudomonadati</taxon>
        <taxon>Bacteroidota</taxon>
        <taxon>Cytophagia</taxon>
        <taxon>Cytophagales</taxon>
        <taxon>Cytophagaceae</taxon>
        <taxon>Spirosoma</taxon>
    </lineage>
</organism>
<evidence type="ECO:0000313" key="3">
    <source>
        <dbReference type="Proteomes" id="UP000436006"/>
    </source>
</evidence>
<dbReference type="AlphaFoldDB" id="A0A7K1SF61"/>
<dbReference type="Proteomes" id="UP000436006">
    <property type="component" value="Unassembled WGS sequence"/>
</dbReference>
<evidence type="ECO:0000313" key="2">
    <source>
        <dbReference type="EMBL" id="MVM32460.1"/>
    </source>
</evidence>
<sequence>MEDNNKVEPDYLKGFNEGYVIAQSVPDLAEQLVKVQTDSQRMAGFKAGRDQYVTERMREHLPSWLKADRSIKEQESPSKSKDRDIEPEK</sequence>
<name>A0A7K1SF61_9BACT</name>
<feature type="region of interest" description="Disordered" evidence="1">
    <location>
        <begin position="64"/>
        <end position="89"/>
    </location>
</feature>
<accession>A0A7K1SF61</accession>
<evidence type="ECO:0000256" key="1">
    <source>
        <dbReference type="SAM" id="MobiDB-lite"/>
    </source>
</evidence>
<keyword evidence="3" id="KW-1185">Reference proteome</keyword>
<proteinExistence type="predicted"/>
<comment type="caution">
    <text evidence="2">The sequence shown here is derived from an EMBL/GenBank/DDBJ whole genome shotgun (WGS) entry which is preliminary data.</text>
</comment>
<protein>
    <submittedName>
        <fullName evidence="2">Uncharacterized protein</fullName>
    </submittedName>
</protein>
<dbReference type="EMBL" id="WPIN01000007">
    <property type="protein sequence ID" value="MVM32460.1"/>
    <property type="molecule type" value="Genomic_DNA"/>
</dbReference>
<reference evidence="2 3" key="1">
    <citation type="submission" date="2019-12" db="EMBL/GenBank/DDBJ databases">
        <title>Spirosoma sp. HMF4905 genome sequencing and assembly.</title>
        <authorList>
            <person name="Kang H."/>
            <person name="Cha I."/>
            <person name="Kim H."/>
            <person name="Joh K."/>
        </authorList>
    </citation>
    <scope>NUCLEOTIDE SEQUENCE [LARGE SCALE GENOMIC DNA]</scope>
    <source>
        <strain evidence="2 3">HMF4905</strain>
    </source>
</reference>